<name>A0A841B652_9PSEU</name>
<keyword evidence="4" id="KW-1185">Reference proteome</keyword>
<accession>A0A841B652</accession>
<proteinExistence type="predicted"/>
<dbReference type="RefSeq" id="WP_184901892.1">
    <property type="nucleotide sequence ID" value="NZ_JACHMX010000001.1"/>
</dbReference>
<evidence type="ECO:0000313" key="4">
    <source>
        <dbReference type="Proteomes" id="UP000580861"/>
    </source>
</evidence>
<gene>
    <name evidence="3" type="ORF">HDA45_006556</name>
</gene>
<keyword evidence="2" id="KW-0812">Transmembrane</keyword>
<feature type="transmembrane region" description="Helical" evidence="2">
    <location>
        <begin position="84"/>
        <end position="105"/>
    </location>
</feature>
<feature type="region of interest" description="Disordered" evidence="1">
    <location>
        <begin position="1"/>
        <end position="31"/>
    </location>
</feature>
<organism evidence="3 4">
    <name type="scientific">Amycolatopsis umgeniensis</name>
    <dbReference type="NCBI Taxonomy" id="336628"/>
    <lineage>
        <taxon>Bacteria</taxon>
        <taxon>Bacillati</taxon>
        <taxon>Actinomycetota</taxon>
        <taxon>Actinomycetes</taxon>
        <taxon>Pseudonocardiales</taxon>
        <taxon>Pseudonocardiaceae</taxon>
        <taxon>Amycolatopsis</taxon>
    </lineage>
</organism>
<protein>
    <submittedName>
        <fullName evidence="3">Uncharacterized protein</fullName>
    </submittedName>
</protein>
<dbReference type="EMBL" id="JACHMX010000001">
    <property type="protein sequence ID" value="MBB5856469.1"/>
    <property type="molecule type" value="Genomic_DNA"/>
</dbReference>
<evidence type="ECO:0000256" key="1">
    <source>
        <dbReference type="SAM" id="MobiDB-lite"/>
    </source>
</evidence>
<sequence length="112" mass="11924">MANPLNEETWSDDDPASGRSHQTPPPSRAPVVKVSELAAQRHAHKASMQKRVLAGVFALLLISLLIIVLAVSFKGITENFALEIVRLILPAALGSGGTIVGALFISRGRDET</sequence>
<dbReference type="AlphaFoldDB" id="A0A841B652"/>
<feature type="transmembrane region" description="Helical" evidence="2">
    <location>
        <begin position="52"/>
        <end position="72"/>
    </location>
</feature>
<keyword evidence="2" id="KW-0472">Membrane</keyword>
<reference evidence="3 4" key="1">
    <citation type="submission" date="2020-08" db="EMBL/GenBank/DDBJ databases">
        <title>Sequencing the genomes of 1000 actinobacteria strains.</title>
        <authorList>
            <person name="Klenk H.-P."/>
        </authorList>
    </citation>
    <scope>NUCLEOTIDE SEQUENCE [LARGE SCALE GENOMIC DNA]</scope>
    <source>
        <strain evidence="3 4">DSM 45272</strain>
    </source>
</reference>
<evidence type="ECO:0000313" key="3">
    <source>
        <dbReference type="EMBL" id="MBB5856469.1"/>
    </source>
</evidence>
<evidence type="ECO:0000256" key="2">
    <source>
        <dbReference type="SAM" id="Phobius"/>
    </source>
</evidence>
<keyword evidence="2" id="KW-1133">Transmembrane helix</keyword>
<dbReference type="Proteomes" id="UP000580861">
    <property type="component" value="Unassembled WGS sequence"/>
</dbReference>
<comment type="caution">
    <text evidence="3">The sequence shown here is derived from an EMBL/GenBank/DDBJ whole genome shotgun (WGS) entry which is preliminary data.</text>
</comment>